<feature type="region of interest" description="Disordered" evidence="2">
    <location>
        <begin position="26"/>
        <end position="127"/>
    </location>
</feature>
<feature type="compositionally biased region" description="Polar residues" evidence="2">
    <location>
        <begin position="201"/>
        <end position="245"/>
    </location>
</feature>
<dbReference type="AlphaFoldDB" id="A0A8S9SQ04"/>
<reference evidence="3" key="1">
    <citation type="submission" date="2019-12" db="EMBL/GenBank/DDBJ databases">
        <title>Genome sequencing and annotation of Brassica cretica.</title>
        <authorList>
            <person name="Studholme D.J."/>
            <person name="Sarris P."/>
        </authorList>
    </citation>
    <scope>NUCLEOTIDE SEQUENCE</scope>
    <source>
        <strain evidence="3">PFS-109/04</strain>
        <tissue evidence="3">Leaf</tissue>
    </source>
</reference>
<feature type="compositionally biased region" description="Acidic residues" evidence="2">
    <location>
        <begin position="370"/>
        <end position="381"/>
    </location>
</feature>
<name>A0A8S9SQ04_BRACR</name>
<sequence length="430" mass="48347">MDVVLSKNYCSRIMASVGPNFGIILNGPRYKRGKTDLKPTVSSEWRDQRGDEIEDNTRSRNRQNRTNERCSHRNHNTGGTNDPIQTRQTPSIGTSNPDQVRPYVWTRSGERSSRPISPSPLAQSREEVTELQGMVASLVDKTRDQEIAYRMVTNRLEQAEKELVEYRARSLEGIRSRSNPPVNTPISHSAGIFCTPDFSSARSGRYSGENSQQRPPSGTTYRNLSYNSTIGGQGSPNLPSQTQVRSEGVRIETPPPRRQGADGQYPNSKRTFQQTNKINRTRLDSERPLSDFAGSIPRQSDQTIDSDVGTFQNYIERNDAELRRIHAIMHMATSLAPGINLAIEETRRTPFTRHSTEECRAVLRNKEMNNEEGENPQEEEAPSTPKDNGKTKATSKKRSREPESESPNSPPPAPKKTSRHDIMEEQASAQ</sequence>
<dbReference type="EMBL" id="QGKX02000004">
    <property type="protein sequence ID" value="KAF3604232.1"/>
    <property type="molecule type" value="Genomic_DNA"/>
</dbReference>
<dbReference type="Proteomes" id="UP000712600">
    <property type="component" value="Unassembled WGS sequence"/>
</dbReference>
<feature type="compositionally biased region" description="Polar residues" evidence="2">
    <location>
        <begin position="76"/>
        <end position="98"/>
    </location>
</feature>
<keyword evidence="1" id="KW-0175">Coiled coil</keyword>
<accession>A0A8S9SQ04</accession>
<evidence type="ECO:0000256" key="1">
    <source>
        <dbReference type="SAM" id="Coils"/>
    </source>
</evidence>
<gene>
    <name evidence="3" type="ORF">F2Q69_00035794</name>
</gene>
<feature type="compositionally biased region" description="Basic and acidic residues" evidence="2">
    <location>
        <begin position="44"/>
        <end position="58"/>
    </location>
</feature>
<evidence type="ECO:0000256" key="2">
    <source>
        <dbReference type="SAM" id="MobiDB-lite"/>
    </source>
</evidence>
<feature type="region of interest" description="Disordered" evidence="2">
    <location>
        <begin position="201"/>
        <end position="271"/>
    </location>
</feature>
<comment type="caution">
    <text evidence="3">The sequence shown here is derived from an EMBL/GenBank/DDBJ whole genome shotgun (WGS) entry which is preliminary data.</text>
</comment>
<proteinExistence type="predicted"/>
<organism evidence="3 4">
    <name type="scientific">Brassica cretica</name>
    <name type="common">Mustard</name>
    <dbReference type="NCBI Taxonomy" id="69181"/>
    <lineage>
        <taxon>Eukaryota</taxon>
        <taxon>Viridiplantae</taxon>
        <taxon>Streptophyta</taxon>
        <taxon>Embryophyta</taxon>
        <taxon>Tracheophyta</taxon>
        <taxon>Spermatophyta</taxon>
        <taxon>Magnoliopsida</taxon>
        <taxon>eudicotyledons</taxon>
        <taxon>Gunneridae</taxon>
        <taxon>Pentapetalae</taxon>
        <taxon>rosids</taxon>
        <taxon>malvids</taxon>
        <taxon>Brassicales</taxon>
        <taxon>Brassicaceae</taxon>
        <taxon>Brassiceae</taxon>
        <taxon>Brassica</taxon>
    </lineage>
</organism>
<feature type="coiled-coil region" evidence="1">
    <location>
        <begin position="142"/>
        <end position="169"/>
    </location>
</feature>
<protein>
    <submittedName>
        <fullName evidence="3">Uncharacterized protein</fullName>
    </submittedName>
</protein>
<evidence type="ECO:0000313" key="3">
    <source>
        <dbReference type="EMBL" id="KAF3604232.1"/>
    </source>
</evidence>
<feature type="region of interest" description="Disordered" evidence="2">
    <location>
        <begin position="364"/>
        <end position="430"/>
    </location>
</feature>
<evidence type="ECO:0000313" key="4">
    <source>
        <dbReference type="Proteomes" id="UP000712600"/>
    </source>
</evidence>